<dbReference type="Pfam" id="PF12776">
    <property type="entry name" value="Myb_DNA-bind_3"/>
    <property type="match status" value="1"/>
</dbReference>
<dbReference type="AlphaFoldDB" id="A0A8T1TUU9"/>
<evidence type="ECO:0000259" key="2">
    <source>
        <dbReference type="Pfam" id="PF04937"/>
    </source>
</evidence>
<feature type="domain" description="DUF659" evidence="2">
    <location>
        <begin position="53"/>
        <end position="205"/>
    </location>
</feature>
<evidence type="ECO:0000313" key="4">
    <source>
        <dbReference type="EMBL" id="KAG6947157.1"/>
    </source>
</evidence>
<organism evidence="4 5">
    <name type="scientific">Phytophthora cactorum</name>
    <dbReference type="NCBI Taxonomy" id="29920"/>
    <lineage>
        <taxon>Eukaryota</taxon>
        <taxon>Sar</taxon>
        <taxon>Stramenopiles</taxon>
        <taxon>Oomycota</taxon>
        <taxon>Peronosporomycetes</taxon>
        <taxon>Peronosporales</taxon>
        <taxon>Peronosporaceae</taxon>
        <taxon>Phytophthora</taxon>
    </lineage>
</organism>
<feature type="compositionally biased region" description="Polar residues" evidence="1">
    <location>
        <begin position="335"/>
        <end position="376"/>
    </location>
</feature>
<dbReference type="InterPro" id="IPR024752">
    <property type="entry name" value="Myb/SANT-like_dom"/>
</dbReference>
<evidence type="ECO:0008006" key="6">
    <source>
        <dbReference type="Google" id="ProtNLM"/>
    </source>
</evidence>
<dbReference type="Proteomes" id="UP000688947">
    <property type="component" value="Unassembled WGS sequence"/>
</dbReference>
<dbReference type="PANTHER" id="PTHR46929:SF3">
    <property type="entry name" value="MYB_SANT-LIKE DOMAIN-CONTAINING PROTEIN"/>
    <property type="match status" value="1"/>
</dbReference>
<feature type="domain" description="Myb/SANT-like" evidence="3">
    <location>
        <begin position="212"/>
        <end position="277"/>
    </location>
</feature>
<protein>
    <recommendedName>
        <fullName evidence="6">DUF659 domain-containing protein</fullName>
    </recommendedName>
</protein>
<evidence type="ECO:0000256" key="1">
    <source>
        <dbReference type="SAM" id="MobiDB-lite"/>
    </source>
</evidence>
<evidence type="ECO:0000313" key="5">
    <source>
        <dbReference type="Proteomes" id="UP000688947"/>
    </source>
</evidence>
<feature type="region of interest" description="Disordered" evidence="1">
    <location>
        <begin position="333"/>
        <end position="387"/>
    </location>
</feature>
<dbReference type="OrthoDB" id="118608at2759"/>
<dbReference type="InterPro" id="IPR007021">
    <property type="entry name" value="DUF659"/>
</dbReference>
<accession>A0A8T1TUU9</accession>
<reference evidence="4" key="1">
    <citation type="submission" date="2021-01" db="EMBL/GenBank/DDBJ databases">
        <title>Phytophthora aleatoria, a newly-described species from Pinus radiata is distinct from Phytophthora cactorum isolates based on comparative genomics.</title>
        <authorList>
            <person name="Mcdougal R."/>
            <person name="Panda P."/>
            <person name="Williams N."/>
            <person name="Studholme D.J."/>
        </authorList>
    </citation>
    <scope>NUCLEOTIDE SEQUENCE</scope>
    <source>
        <strain evidence="4">NZFS 3830</strain>
    </source>
</reference>
<evidence type="ECO:0000259" key="3">
    <source>
        <dbReference type="Pfam" id="PF12776"/>
    </source>
</evidence>
<gene>
    <name evidence="4" type="ORF">JG687_00016289</name>
</gene>
<comment type="caution">
    <text evidence="4">The sequence shown here is derived from an EMBL/GenBank/DDBJ whole genome shotgun (WGS) entry which is preliminary data.</text>
</comment>
<dbReference type="VEuPathDB" id="FungiDB:PC110_g20486"/>
<dbReference type="Pfam" id="PF04937">
    <property type="entry name" value="DUF659"/>
    <property type="match status" value="1"/>
</dbReference>
<dbReference type="EMBL" id="JAENGZ010001608">
    <property type="protein sequence ID" value="KAG6947157.1"/>
    <property type="molecule type" value="Genomic_DNA"/>
</dbReference>
<sequence>MPSPTTEVSKAEEESFNVEIATVFFTVGIAFRVIDNPHMRRALTRYRPHMKLPTRHALATSLLDTVYTIEKDKLARLLRRQASGVFGYYNRGWSNINREGIVNYVIWSPGMHRPMMWSSSTIGSAAHTGAFMASEISRIIAEVEAAAGKVSAVVSDNAANMKKSRRMIEAKHPTMVFNGCSAHAMNLLLKDVFKLELFAEILKKAVKAVTFMEAWVAVHEAINEQFSQELTIQQIKTRVQTLKSEYTTISHMQQASGFGWDPNHNVVIVHDDVWERYVKEHPKAVDYRKKSVPYCDDLVDLFEGTYATGEHALSSDEPCPSDFVTNPLHSEEEISTPTAGDTNATSVPTLPSNPSNTESRAQQDSTNANKSTTQQKGSRKRNRDSGGVMIADAISEVALEMRHRTARMKALTPSQKAVKVLQSVYAERFSAHELAQAFDVMLNESKARLFMVMEDGEVRDVWLANQLRSIN</sequence>
<proteinExistence type="predicted"/>
<name>A0A8T1TUU9_9STRA</name>
<dbReference type="VEuPathDB" id="FungiDB:PC110_g6437"/>
<dbReference type="PANTHER" id="PTHR46929">
    <property type="entry name" value="EXPRESSED PROTEIN"/>
    <property type="match status" value="1"/>
</dbReference>